<evidence type="ECO:0000256" key="2">
    <source>
        <dbReference type="HAMAP-Rule" id="MF_00048"/>
    </source>
</evidence>
<organism evidence="3 4">
    <name type="scientific">Campylobacter suis</name>
    <dbReference type="NCBI Taxonomy" id="2790657"/>
    <lineage>
        <taxon>Bacteria</taxon>
        <taxon>Pseudomonadati</taxon>
        <taxon>Campylobacterota</taxon>
        <taxon>Epsilonproteobacteria</taxon>
        <taxon>Campylobacterales</taxon>
        <taxon>Campylobacteraceae</taxon>
        <taxon>Campylobacter</taxon>
    </lineage>
</organism>
<gene>
    <name evidence="3" type="ORF">LMG8286_01432</name>
</gene>
<accession>A0ABN7K836</accession>
<dbReference type="PANTHER" id="PTHR34039:SF1">
    <property type="entry name" value="UPF0102 PROTEIN YRAN"/>
    <property type="match status" value="1"/>
</dbReference>
<comment type="caution">
    <text evidence="3">The sequence shown here is derived from an EMBL/GenBank/DDBJ whole genome shotgun (WGS) entry which is preliminary data.</text>
</comment>
<dbReference type="InterPro" id="IPR011335">
    <property type="entry name" value="Restrct_endonuc-II-like"/>
</dbReference>
<dbReference type="InterPro" id="IPR011856">
    <property type="entry name" value="tRNA_endonuc-like_dom_sf"/>
</dbReference>
<comment type="similarity">
    <text evidence="1 2">Belongs to the UPF0102 family.</text>
</comment>
<keyword evidence="4" id="KW-1185">Reference proteome</keyword>
<dbReference type="SUPFAM" id="SSF52980">
    <property type="entry name" value="Restriction endonuclease-like"/>
    <property type="match status" value="1"/>
</dbReference>
<evidence type="ECO:0000313" key="4">
    <source>
        <dbReference type="Proteomes" id="UP000789359"/>
    </source>
</evidence>
<dbReference type="InterPro" id="IPR003509">
    <property type="entry name" value="UPF0102_YraN-like"/>
</dbReference>
<dbReference type="Gene3D" id="3.40.1350.10">
    <property type="match status" value="1"/>
</dbReference>
<evidence type="ECO:0000256" key="1">
    <source>
        <dbReference type="ARBA" id="ARBA00006738"/>
    </source>
</evidence>
<proteinExistence type="inferred from homology"/>
<dbReference type="EMBL" id="CAJHOE010000004">
    <property type="protein sequence ID" value="CAD7288664.1"/>
    <property type="molecule type" value="Genomic_DNA"/>
</dbReference>
<dbReference type="NCBIfam" id="NF009152">
    <property type="entry name" value="PRK12497.2-4"/>
    <property type="match status" value="1"/>
</dbReference>
<dbReference type="RefSeq" id="WP_230057176.1">
    <property type="nucleotide sequence ID" value="NZ_CAJHOE010000004.1"/>
</dbReference>
<dbReference type="HAMAP" id="MF_00048">
    <property type="entry name" value="UPF0102"/>
    <property type="match status" value="1"/>
</dbReference>
<dbReference type="Pfam" id="PF02021">
    <property type="entry name" value="UPF0102"/>
    <property type="match status" value="1"/>
</dbReference>
<dbReference type="Proteomes" id="UP000789359">
    <property type="component" value="Unassembled WGS sequence"/>
</dbReference>
<sequence length="112" mass="13018">MGLKEYIFGFDSESKACKFLIQNGCEIIARNFSSRHGEIDIIAKKDSILHFVEVKSTTGKYEAIYRLTPQKYTKILKTIEFYLLKNGVNFDFQIDLITIEKDKISWIENISL</sequence>
<evidence type="ECO:0000313" key="3">
    <source>
        <dbReference type="EMBL" id="CAD7288664.1"/>
    </source>
</evidence>
<reference evidence="3 4" key="1">
    <citation type="submission" date="2020-11" db="EMBL/GenBank/DDBJ databases">
        <authorList>
            <person name="Peeters C."/>
        </authorList>
    </citation>
    <scope>NUCLEOTIDE SEQUENCE [LARGE SCALE GENOMIC DNA]</scope>
    <source>
        <strain evidence="3 4">LMG 8286</strain>
    </source>
</reference>
<dbReference type="PANTHER" id="PTHR34039">
    <property type="entry name" value="UPF0102 PROTEIN YRAN"/>
    <property type="match status" value="1"/>
</dbReference>
<protein>
    <recommendedName>
        <fullName evidence="2">UPF0102 protein LMG8286_01432</fullName>
    </recommendedName>
</protein>
<name>A0ABN7K836_9BACT</name>